<dbReference type="Proteomes" id="UP001215598">
    <property type="component" value="Unassembled WGS sequence"/>
</dbReference>
<evidence type="ECO:0000313" key="2">
    <source>
        <dbReference type="Proteomes" id="UP001215598"/>
    </source>
</evidence>
<gene>
    <name evidence="1" type="ORF">B0H16DRAFT_1450601</name>
</gene>
<dbReference type="AlphaFoldDB" id="A0AAD7JZN0"/>
<comment type="caution">
    <text evidence="1">The sequence shown here is derived from an EMBL/GenBank/DDBJ whole genome shotgun (WGS) entry which is preliminary data.</text>
</comment>
<accession>A0AAD7JZN0</accession>
<name>A0AAD7JZN0_9AGAR</name>
<sequence>MDTSAIGRFHSTVAVLPGESMDVPAGGLSRFLRQNLRFKVFLVAISILEDRWATRTRTSITTRDLHKARYYAARVRQNEFHQNFSRHNTPTQASWMFYLIGVLLYAVGFDGDDAPDVQGINVFNLAVSQADFFLKECAETVALFRVSKQVIFLDYEEYDPYHTVEPIFASWQPPRNFKRIARVVEATLVALSRVDGALLFETDSEGKVIGVQKESVEGLLADMPIHAAMSNVYRLPRIALDSNFYGIEEACKLVNEYALDTALRFEPGSQTRDKLDDVMERYICPSIHLLDCALRPANTGWLCRHKLTMIELIVVHDAISNIMGFLASPSRNSSFRLLDDGGVLPSDVCREGPQTYVAFSGGCLRGLELLNELVAVYVPESAHRVTPSPNQLNLSRALMIGRAWNEVEDQTDFPSFLLSNTEQIFLGLGDQMASTPSPPTTPVGIVHIIGSPAGRALANKVEEACRMVQPLEISDEEYAARGDWAPPIPVSIILRQVLRPAVFVLQQALNPSFHCVGYGRFEFPVSTTQMVQGSLRKLIELVHLISLTDPEYPSYVALWDGVSGVHLIPDEPPVSDVTMGQLEILEYMAEVYGFAGEITAEGVQMSAALEHLKRQTEPESFAPPAWMAELESVIHELRHGTPEERLRLDTASVEIPDWREATDTWLPSHSMADLLRYSICPQVYFIQSIVDPDFTLSTPFPPMKASLGREVRGAIRRVLDQLKLLHDSRPHFAKLARVAHNKVRLEDIIVPGASSNMFRILRIIMGELGYEGDQGARPQPYNPLFAFIRFEDTALISRASLAHEREFPDFNVDGSLFFAPRQSVQMALCSALLRDYHRGDPSSFRSRTQFEVFFIDLDTKEDLVRFLRRPEVARFSQQILAPLRDQVMLICDRFHLAPPVARDSPWIRFQTSIYMCSLPWQSFIRQAIVPDDRGVPARRIPTPSVTSLLYMMRLIRRFGFEGDDEATRASSAEDDLLVVFNHAHETIFGMATRLASSQIRFSNTLSEIQMTPAQGVLSSSPLLSVRVTNLDHEPNVERHRLDPVVTSTDSDSFVSL</sequence>
<proteinExistence type="predicted"/>
<keyword evidence="2" id="KW-1185">Reference proteome</keyword>
<organism evidence="1 2">
    <name type="scientific">Mycena metata</name>
    <dbReference type="NCBI Taxonomy" id="1033252"/>
    <lineage>
        <taxon>Eukaryota</taxon>
        <taxon>Fungi</taxon>
        <taxon>Dikarya</taxon>
        <taxon>Basidiomycota</taxon>
        <taxon>Agaricomycotina</taxon>
        <taxon>Agaricomycetes</taxon>
        <taxon>Agaricomycetidae</taxon>
        <taxon>Agaricales</taxon>
        <taxon>Marasmiineae</taxon>
        <taxon>Mycenaceae</taxon>
        <taxon>Mycena</taxon>
    </lineage>
</organism>
<dbReference type="EMBL" id="JARKIB010000011">
    <property type="protein sequence ID" value="KAJ7775211.1"/>
    <property type="molecule type" value="Genomic_DNA"/>
</dbReference>
<protein>
    <submittedName>
        <fullName evidence="1">Uncharacterized protein</fullName>
    </submittedName>
</protein>
<evidence type="ECO:0000313" key="1">
    <source>
        <dbReference type="EMBL" id="KAJ7775211.1"/>
    </source>
</evidence>
<reference evidence="1" key="1">
    <citation type="submission" date="2023-03" db="EMBL/GenBank/DDBJ databases">
        <title>Massive genome expansion in bonnet fungi (Mycena s.s.) driven by repeated elements and novel gene families across ecological guilds.</title>
        <authorList>
            <consortium name="Lawrence Berkeley National Laboratory"/>
            <person name="Harder C.B."/>
            <person name="Miyauchi S."/>
            <person name="Viragh M."/>
            <person name="Kuo A."/>
            <person name="Thoen E."/>
            <person name="Andreopoulos B."/>
            <person name="Lu D."/>
            <person name="Skrede I."/>
            <person name="Drula E."/>
            <person name="Henrissat B."/>
            <person name="Morin E."/>
            <person name="Kohler A."/>
            <person name="Barry K."/>
            <person name="LaButti K."/>
            <person name="Morin E."/>
            <person name="Salamov A."/>
            <person name="Lipzen A."/>
            <person name="Mereny Z."/>
            <person name="Hegedus B."/>
            <person name="Baldrian P."/>
            <person name="Stursova M."/>
            <person name="Weitz H."/>
            <person name="Taylor A."/>
            <person name="Grigoriev I.V."/>
            <person name="Nagy L.G."/>
            <person name="Martin F."/>
            <person name="Kauserud H."/>
        </authorList>
    </citation>
    <scope>NUCLEOTIDE SEQUENCE</scope>
    <source>
        <strain evidence="1">CBHHK182m</strain>
    </source>
</reference>